<keyword evidence="6" id="KW-0813">Transport</keyword>
<dbReference type="InterPro" id="IPR000412">
    <property type="entry name" value="ABC_2_transport"/>
</dbReference>
<evidence type="ECO:0000256" key="1">
    <source>
        <dbReference type="ARBA" id="ARBA00004141"/>
    </source>
</evidence>
<comment type="similarity">
    <text evidence="6">Belongs to the ABC-2 integral membrane protein family.</text>
</comment>
<evidence type="ECO:0000313" key="10">
    <source>
        <dbReference type="Proteomes" id="UP000236723"/>
    </source>
</evidence>
<dbReference type="InterPro" id="IPR013525">
    <property type="entry name" value="ABC2_TM"/>
</dbReference>
<evidence type="ECO:0000256" key="7">
    <source>
        <dbReference type="SAM" id="MobiDB-lite"/>
    </source>
</evidence>
<sequence length="291" mass="31175">MMLSDVGSPRQPPSGAFPNRMIPPQIRRQAGHELRAVRVLWQREVIRVLRNRSQAVLMLVNPVLFLLVLGTGLGAMIDSAAEGVDYRTYIFPGVLLMAVQMPALSAGASIVQDREIGFLRSMLVAPVGRGTLLVGKCLGGATAATIQSGLLLALAGLSGLPYDSGLLMLLLGELALIALMLTMVGMLAASFIKRTETFQAVLGLALMPLFFTSGAMFSVRGLPDWLSVLTLVNPLTYAVDALRRTVALELPAGRISSPSWAGWTPSIALELLIMVLFSLAALCFAARRFSR</sequence>
<feature type="transmembrane region" description="Helical" evidence="6">
    <location>
        <begin position="56"/>
        <end position="77"/>
    </location>
</feature>
<keyword evidence="10" id="KW-1185">Reference proteome</keyword>
<feature type="transmembrane region" description="Helical" evidence="6">
    <location>
        <begin position="166"/>
        <end position="188"/>
    </location>
</feature>
<dbReference type="RefSeq" id="WP_235018104.1">
    <property type="nucleotide sequence ID" value="NZ_FNVO01000012.1"/>
</dbReference>
<evidence type="ECO:0000256" key="6">
    <source>
        <dbReference type="RuleBase" id="RU361157"/>
    </source>
</evidence>
<keyword evidence="3 6" id="KW-1133">Transmembrane helix</keyword>
<comment type="subcellular location">
    <subcellularLocation>
        <location evidence="6">Cell membrane</location>
        <topology evidence="6">Multi-pass membrane protein</topology>
    </subcellularLocation>
    <subcellularLocation>
        <location evidence="1">Membrane</location>
        <topology evidence="1">Multi-pass membrane protein</topology>
    </subcellularLocation>
</comment>
<evidence type="ECO:0000256" key="5">
    <source>
        <dbReference type="ARBA" id="ARBA00023251"/>
    </source>
</evidence>
<dbReference type="PIRSF" id="PIRSF006648">
    <property type="entry name" value="DrrB"/>
    <property type="match status" value="1"/>
</dbReference>
<evidence type="ECO:0000313" key="9">
    <source>
        <dbReference type="EMBL" id="SEG78795.1"/>
    </source>
</evidence>
<dbReference type="AlphaFoldDB" id="A0A1H6D1X7"/>
<keyword evidence="2 6" id="KW-0812">Transmembrane</keyword>
<gene>
    <name evidence="9" type="ORF">SAMN04489712_112125</name>
</gene>
<dbReference type="InterPro" id="IPR051784">
    <property type="entry name" value="Nod_factor_ABC_transporter"/>
</dbReference>
<dbReference type="PANTHER" id="PTHR43229:SF2">
    <property type="entry name" value="NODULATION PROTEIN J"/>
    <property type="match status" value="1"/>
</dbReference>
<dbReference type="GO" id="GO:0043190">
    <property type="term" value="C:ATP-binding cassette (ABC) transporter complex"/>
    <property type="evidence" value="ECO:0007669"/>
    <property type="project" value="InterPro"/>
</dbReference>
<dbReference type="Pfam" id="PF01061">
    <property type="entry name" value="ABC2_membrane"/>
    <property type="match status" value="1"/>
</dbReference>
<organism evidence="9 10">
    <name type="scientific">Thermomonospora echinospora</name>
    <dbReference type="NCBI Taxonomy" id="1992"/>
    <lineage>
        <taxon>Bacteria</taxon>
        <taxon>Bacillati</taxon>
        <taxon>Actinomycetota</taxon>
        <taxon>Actinomycetes</taxon>
        <taxon>Streptosporangiales</taxon>
        <taxon>Thermomonosporaceae</taxon>
        <taxon>Thermomonospora</taxon>
    </lineage>
</organism>
<dbReference type="PROSITE" id="PS51012">
    <property type="entry name" value="ABC_TM2"/>
    <property type="match status" value="1"/>
</dbReference>
<keyword evidence="4 6" id="KW-0472">Membrane</keyword>
<reference evidence="10" key="1">
    <citation type="submission" date="2016-10" db="EMBL/GenBank/DDBJ databases">
        <authorList>
            <person name="Varghese N."/>
            <person name="Submissions S."/>
        </authorList>
    </citation>
    <scope>NUCLEOTIDE SEQUENCE [LARGE SCALE GENOMIC DNA]</scope>
    <source>
        <strain evidence="10">DSM 43163</strain>
    </source>
</reference>
<evidence type="ECO:0000256" key="2">
    <source>
        <dbReference type="ARBA" id="ARBA00022692"/>
    </source>
</evidence>
<feature type="domain" description="ABC transmembrane type-2" evidence="8">
    <location>
        <begin position="53"/>
        <end position="287"/>
    </location>
</feature>
<proteinExistence type="inferred from homology"/>
<dbReference type="PANTHER" id="PTHR43229">
    <property type="entry name" value="NODULATION PROTEIN J"/>
    <property type="match status" value="1"/>
</dbReference>
<evidence type="ECO:0000256" key="3">
    <source>
        <dbReference type="ARBA" id="ARBA00022989"/>
    </source>
</evidence>
<dbReference type="GO" id="GO:0046677">
    <property type="term" value="P:response to antibiotic"/>
    <property type="evidence" value="ECO:0007669"/>
    <property type="project" value="UniProtKB-KW"/>
</dbReference>
<dbReference type="EMBL" id="FNVO01000012">
    <property type="protein sequence ID" value="SEG78795.1"/>
    <property type="molecule type" value="Genomic_DNA"/>
</dbReference>
<evidence type="ECO:0000259" key="8">
    <source>
        <dbReference type="PROSITE" id="PS51012"/>
    </source>
</evidence>
<dbReference type="Proteomes" id="UP000236723">
    <property type="component" value="Unassembled WGS sequence"/>
</dbReference>
<name>A0A1H6D1X7_9ACTN</name>
<evidence type="ECO:0000256" key="4">
    <source>
        <dbReference type="ARBA" id="ARBA00023136"/>
    </source>
</evidence>
<feature type="transmembrane region" description="Helical" evidence="6">
    <location>
        <begin position="132"/>
        <end position="154"/>
    </location>
</feature>
<feature type="transmembrane region" description="Helical" evidence="6">
    <location>
        <begin position="89"/>
        <end position="111"/>
    </location>
</feature>
<keyword evidence="6" id="KW-1003">Cell membrane</keyword>
<dbReference type="InterPro" id="IPR047817">
    <property type="entry name" value="ABC2_TM_bact-type"/>
</dbReference>
<accession>A0A1H6D1X7</accession>
<keyword evidence="5" id="KW-0046">Antibiotic resistance</keyword>
<feature type="transmembrane region" description="Helical" evidence="6">
    <location>
        <begin position="267"/>
        <end position="286"/>
    </location>
</feature>
<protein>
    <recommendedName>
        <fullName evidence="6">Transport permease protein</fullName>
    </recommendedName>
</protein>
<feature type="transmembrane region" description="Helical" evidence="6">
    <location>
        <begin position="200"/>
        <end position="219"/>
    </location>
</feature>
<feature type="region of interest" description="Disordered" evidence="7">
    <location>
        <begin position="1"/>
        <end position="22"/>
    </location>
</feature>
<dbReference type="GO" id="GO:0140359">
    <property type="term" value="F:ABC-type transporter activity"/>
    <property type="evidence" value="ECO:0007669"/>
    <property type="project" value="InterPro"/>
</dbReference>
<dbReference type="PRINTS" id="PR00164">
    <property type="entry name" value="ABC2TRNSPORT"/>
</dbReference>